<proteinExistence type="predicted"/>
<evidence type="ECO:0000313" key="2">
    <source>
        <dbReference type="Proteomes" id="UP000242287"/>
    </source>
</evidence>
<gene>
    <name evidence="1" type="ORF">AMATHDRAFT_67453</name>
</gene>
<name>A0A2A9NC04_9AGAR</name>
<keyword evidence="2" id="KW-1185">Reference proteome</keyword>
<sequence>MALFTQIFSGRCFPFFFHLMAKRRPSLRHISVPYSEHMCFYGVSQIAFLGRPSIEYKD</sequence>
<protein>
    <submittedName>
        <fullName evidence="1">Uncharacterized protein</fullName>
    </submittedName>
</protein>
<accession>A0A2A9NC04</accession>
<organism evidence="1 2">
    <name type="scientific">Amanita thiersii Skay4041</name>
    <dbReference type="NCBI Taxonomy" id="703135"/>
    <lineage>
        <taxon>Eukaryota</taxon>
        <taxon>Fungi</taxon>
        <taxon>Dikarya</taxon>
        <taxon>Basidiomycota</taxon>
        <taxon>Agaricomycotina</taxon>
        <taxon>Agaricomycetes</taxon>
        <taxon>Agaricomycetidae</taxon>
        <taxon>Agaricales</taxon>
        <taxon>Pluteineae</taxon>
        <taxon>Amanitaceae</taxon>
        <taxon>Amanita</taxon>
    </lineage>
</organism>
<evidence type="ECO:0000313" key="1">
    <source>
        <dbReference type="EMBL" id="PFH47598.1"/>
    </source>
</evidence>
<dbReference type="AlphaFoldDB" id="A0A2A9NC04"/>
<reference evidence="1 2" key="1">
    <citation type="submission" date="2014-02" db="EMBL/GenBank/DDBJ databases">
        <title>Transposable element dynamics among asymbiotic and ectomycorrhizal Amanita fungi.</title>
        <authorList>
            <consortium name="DOE Joint Genome Institute"/>
            <person name="Hess J."/>
            <person name="Skrede I."/>
            <person name="Wolfe B."/>
            <person name="LaButti K."/>
            <person name="Ohm R.A."/>
            <person name="Grigoriev I.V."/>
            <person name="Pringle A."/>
        </authorList>
    </citation>
    <scope>NUCLEOTIDE SEQUENCE [LARGE SCALE GENOMIC DNA]</scope>
    <source>
        <strain evidence="1 2">SKay4041</strain>
    </source>
</reference>
<dbReference type="Proteomes" id="UP000242287">
    <property type="component" value="Unassembled WGS sequence"/>
</dbReference>
<dbReference type="EMBL" id="KZ302102">
    <property type="protein sequence ID" value="PFH47598.1"/>
    <property type="molecule type" value="Genomic_DNA"/>
</dbReference>